<protein>
    <recommendedName>
        <fullName evidence="1">Peptidase C39-like domain-containing protein</fullName>
    </recommendedName>
</protein>
<dbReference type="RefSeq" id="WP_190252375.1">
    <property type="nucleotide sequence ID" value="NZ_BMPI01000025.1"/>
</dbReference>
<feature type="domain" description="Peptidase C39-like" evidence="1">
    <location>
        <begin position="79"/>
        <end position="214"/>
    </location>
</feature>
<dbReference type="SUPFAM" id="SSF54001">
    <property type="entry name" value="Cysteine proteinases"/>
    <property type="match status" value="1"/>
</dbReference>
<dbReference type="Gene3D" id="3.90.70.10">
    <property type="entry name" value="Cysteine proteinases"/>
    <property type="match status" value="1"/>
</dbReference>
<accession>A0A917TZ28</accession>
<evidence type="ECO:0000313" key="3">
    <source>
        <dbReference type="Proteomes" id="UP000642070"/>
    </source>
</evidence>
<name>A0A917TZ28_9ACTN</name>
<dbReference type="Pfam" id="PF13529">
    <property type="entry name" value="Peptidase_C39_2"/>
    <property type="match status" value="1"/>
</dbReference>
<reference evidence="2" key="2">
    <citation type="submission" date="2020-09" db="EMBL/GenBank/DDBJ databases">
        <authorList>
            <person name="Sun Q."/>
            <person name="Ohkuma M."/>
        </authorList>
    </citation>
    <scope>NUCLEOTIDE SEQUENCE</scope>
    <source>
        <strain evidence="2">JCM 19831</strain>
    </source>
</reference>
<proteinExistence type="predicted"/>
<evidence type="ECO:0000259" key="1">
    <source>
        <dbReference type="Pfam" id="PF13529"/>
    </source>
</evidence>
<dbReference type="Proteomes" id="UP000642070">
    <property type="component" value="Unassembled WGS sequence"/>
</dbReference>
<dbReference type="InterPro" id="IPR038765">
    <property type="entry name" value="Papain-like_cys_pep_sf"/>
</dbReference>
<dbReference type="InterPro" id="IPR039564">
    <property type="entry name" value="Peptidase_C39-like"/>
</dbReference>
<dbReference type="AlphaFoldDB" id="A0A917TZ28"/>
<reference evidence="2" key="1">
    <citation type="journal article" date="2014" name="Int. J. Syst. Evol. Microbiol.">
        <title>Complete genome sequence of Corynebacterium casei LMG S-19264T (=DSM 44701T), isolated from a smear-ripened cheese.</title>
        <authorList>
            <consortium name="US DOE Joint Genome Institute (JGI-PGF)"/>
            <person name="Walter F."/>
            <person name="Albersmeier A."/>
            <person name="Kalinowski J."/>
            <person name="Ruckert C."/>
        </authorList>
    </citation>
    <scope>NUCLEOTIDE SEQUENCE</scope>
    <source>
        <strain evidence="2">JCM 19831</strain>
    </source>
</reference>
<gene>
    <name evidence="2" type="ORF">GCM10007977_050200</name>
</gene>
<evidence type="ECO:0000313" key="2">
    <source>
        <dbReference type="EMBL" id="GGM42628.1"/>
    </source>
</evidence>
<organism evidence="2 3">
    <name type="scientific">Dactylosporangium sucinum</name>
    <dbReference type="NCBI Taxonomy" id="1424081"/>
    <lineage>
        <taxon>Bacteria</taxon>
        <taxon>Bacillati</taxon>
        <taxon>Actinomycetota</taxon>
        <taxon>Actinomycetes</taxon>
        <taxon>Micromonosporales</taxon>
        <taxon>Micromonosporaceae</taxon>
        <taxon>Dactylosporangium</taxon>
    </lineage>
</organism>
<dbReference type="EMBL" id="BMPI01000025">
    <property type="protein sequence ID" value="GGM42628.1"/>
    <property type="molecule type" value="Genomic_DNA"/>
</dbReference>
<keyword evidence="3" id="KW-1185">Reference proteome</keyword>
<sequence length="240" mass="25007">MNRASIRHLAQHAVGTRRSRGAVLLGGLLAVAAATGIVLSQIDGSQPSRASSAVAPVVASAAPEAPATPSPAEKVLEAQFQQQPNFYWCGPAAARNALAAGGYAVTQADMASKLRTTTSGTDSAFDVTRGLNEIVGADVYQTREIRGQVATPAETGQLQTDVVRAVTDGRAVVANIVTSAWDTNGISHSFDGGHYVAIVGYKDGGRIVKVADSANPNGDGTYWMTTDNMATWIARRGYSF</sequence>
<comment type="caution">
    <text evidence="2">The sequence shown here is derived from an EMBL/GenBank/DDBJ whole genome shotgun (WGS) entry which is preliminary data.</text>
</comment>